<dbReference type="Proteomes" id="UP000831537">
    <property type="component" value="Chromosome"/>
</dbReference>
<feature type="domain" description="Response regulatory" evidence="8">
    <location>
        <begin position="3"/>
        <end position="116"/>
    </location>
</feature>
<dbReference type="InterPro" id="IPR036388">
    <property type="entry name" value="WH-like_DNA-bd_sf"/>
</dbReference>
<keyword evidence="3" id="KW-0805">Transcription regulation</keyword>
<evidence type="ECO:0000256" key="6">
    <source>
        <dbReference type="PROSITE-ProRule" id="PRU00169"/>
    </source>
</evidence>
<proteinExistence type="predicted"/>
<dbReference type="Gene3D" id="6.10.250.690">
    <property type="match status" value="1"/>
</dbReference>
<dbReference type="PROSITE" id="PS50110">
    <property type="entry name" value="RESPONSE_REGULATORY"/>
    <property type="match status" value="1"/>
</dbReference>
<keyword evidence="11" id="KW-1185">Reference proteome</keyword>
<dbReference type="CDD" id="cd00383">
    <property type="entry name" value="trans_reg_C"/>
    <property type="match status" value="1"/>
</dbReference>
<dbReference type="RefSeq" id="WP_244741278.1">
    <property type="nucleotide sequence ID" value="NZ_CP095071.1"/>
</dbReference>
<dbReference type="Gene3D" id="3.40.50.2300">
    <property type="match status" value="1"/>
</dbReference>
<accession>A0ABY4GJ04</accession>
<dbReference type="SMART" id="SM00862">
    <property type="entry name" value="Trans_reg_C"/>
    <property type="match status" value="1"/>
</dbReference>
<evidence type="ECO:0000256" key="7">
    <source>
        <dbReference type="PROSITE-ProRule" id="PRU01091"/>
    </source>
</evidence>
<dbReference type="Pfam" id="PF00072">
    <property type="entry name" value="Response_reg"/>
    <property type="match status" value="1"/>
</dbReference>
<reference evidence="10 11" key="1">
    <citation type="submission" date="2022-04" db="EMBL/GenBank/DDBJ databases">
        <title>Gracilibacillus sp. isolated from saltern.</title>
        <authorList>
            <person name="Won M."/>
            <person name="Lee C.-M."/>
            <person name="Woen H.-Y."/>
            <person name="Kwon S.-W."/>
        </authorList>
    </citation>
    <scope>NUCLEOTIDE SEQUENCE [LARGE SCALE GENOMIC DNA]</scope>
    <source>
        <strain evidence="10 11">SSPM10-3</strain>
    </source>
</reference>
<name>A0ABY4GJ04_9BACI</name>
<dbReference type="InterPro" id="IPR039420">
    <property type="entry name" value="WalR-like"/>
</dbReference>
<dbReference type="EMBL" id="CP095071">
    <property type="protein sequence ID" value="UOQ83975.1"/>
    <property type="molecule type" value="Genomic_DNA"/>
</dbReference>
<dbReference type="CDD" id="cd17574">
    <property type="entry name" value="REC_OmpR"/>
    <property type="match status" value="1"/>
</dbReference>
<keyword evidence="1 6" id="KW-0597">Phosphoprotein</keyword>
<keyword evidence="2" id="KW-0902">Two-component regulatory system</keyword>
<dbReference type="InterPro" id="IPR011006">
    <property type="entry name" value="CheY-like_superfamily"/>
</dbReference>
<evidence type="ECO:0000256" key="2">
    <source>
        <dbReference type="ARBA" id="ARBA00023012"/>
    </source>
</evidence>
<dbReference type="PANTHER" id="PTHR48111:SF73">
    <property type="entry name" value="ALKALINE PHOSPHATASE SYNTHESIS TRANSCRIPTIONAL REGULATORY PROTEIN PHOP"/>
    <property type="match status" value="1"/>
</dbReference>
<dbReference type="SUPFAM" id="SSF52172">
    <property type="entry name" value="CheY-like"/>
    <property type="match status" value="1"/>
</dbReference>
<dbReference type="Gene3D" id="1.10.10.10">
    <property type="entry name" value="Winged helix-like DNA-binding domain superfamily/Winged helix DNA-binding domain"/>
    <property type="match status" value="1"/>
</dbReference>
<evidence type="ECO:0000256" key="4">
    <source>
        <dbReference type="ARBA" id="ARBA00023125"/>
    </source>
</evidence>
<feature type="domain" description="OmpR/PhoB-type" evidence="9">
    <location>
        <begin position="122"/>
        <end position="224"/>
    </location>
</feature>
<gene>
    <name evidence="10" type="ORF">MUN87_14700</name>
</gene>
<protein>
    <submittedName>
        <fullName evidence="10">Response regulator transcription factor</fullName>
    </submittedName>
</protein>
<evidence type="ECO:0000256" key="5">
    <source>
        <dbReference type="ARBA" id="ARBA00023163"/>
    </source>
</evidence>
<feature type="DNA-binding region" description="OmpR/PhoB-type" evidence="7">
    <location>
        <begin position="122"/>
        <end position="224"/>
    </location>
</feature>
<keyword evidence="4 7" id="KW-0238">DNA-binding</keyword>
<evidence type="ECO:0000256" key="3">
    <source>
        <dbReference type="ARBA" id="ARBA00023015"/>
    </source>
</evidence>
<sequence length="224" mass="26612">MYKVLVIDDEIRMLELIELYLEPYAFDCYKTTDANEALTQLIQNRIDLVILDIMMPKMDGFELCEKIREFSYVPIIMLTAREEQADIIKGLKLGADDYITKPFDENELIARMEALLRRVPPKEMVERNGLIWNKEKYELSYRNRVIPLTRKEFELIGYLIKSPNKVYEREMLIELIWGYSAEIEGRTVDSHIRNIREKIGKVEFPIEQHLKTVWGLDINGYKWI</sequence>
<organism evidence="10 11">
    <name type="scientific">Gracilibacillus salinarum</name>
    <dbReference type="NCBI Taxonomy" id="2932255"/>
    <lineage>
        <taxon>Bacteria</taxon>
        <taxon>Bacillati</taxon>
        <taxon>Bacillota</taxon>
        <taxon>Bacilli</taxon>
        <taxon>Bacillales</taxon>
        <taxon>Bacillaceae</taxon>
        <taxon>Gracilibacillus</taxon>
    </lineage>
</organism>
<dbReference type="SMART" id="SM00448">
    <property type="entry name" value="REC"/>
    <property type="match status" value="1"/>
</dbReference>
<dbReference type="Pfam" id="PF00486">
    <property type="entry name" value="Trans_reg_C"/>
    <property type="match status" value="1"/>
</dbReference>
<evidence type="ECO:0000259" key="8">
    <source>
        <dbReference type="PROSITE" id="PS50110"/>
    </source>
</evidence>
<dbReference type="InterPro" id="IPR001789">
    <property type="entry name" value="Sig_transdc_resp-reg_receiver"/>
</dbReference>
<evidence type="ECO:0000313" key="10">
    <source>
        <dbReference type="EMBL" id="UOQ83975.1"/>
    </source>
</evidence>
<evidence type="ECO:0000256" key="1">
    <source>
        <dbReference type="ARBA" id="ARBA00022553"/>
    </source>
</evidence>
<evidence type="ECO:0000313" key="11">
    <source>
        <dbReference type="Proteomes" id="UP000831537"/>
    </source>
</evidence>
<dbReference type="InterPro" id="IPR001867">
    <property type="entry name" value="OmpR/PhoB-type_DNA-bd"/>
</dbReference>
<evidence type="ECO:0000259" key="9">
    <source>
        <dbReference type="PROSITE" id="PS51755"/>
    </source>
</evidence>
<dbReference type="PANTHER" id="PTHR48111">
    <property type="entry name" value="REGULATOR OF RPOS"/>
    <property type="match status" value="1"/>
</dbReference>
<feature type="modified residue" description="4-aspartylphosphate" evidence="6">
    <location>
        <position position="52"/>
    </location>
</feature>
<dbReference type="PROSITE" id="PS51755">
    <property type="entry name" value="OMPR_PHOB"/>
    <property type="match status" value="1"/>
</dbReference>
<keyword evidence="5" id="KW-0804">Transcription</keyword>